<dbReference type="GO" id="GO:0005524">
    <property type="term" value="F:ATP binding"/>
    <property type="evidence" value="ECO:0007669"/>
    <property type="project" value="UniProtKB-KW"/>
</dbReference>
<keyword evidence="8" id="KW-1278">Translocase</keyword>
<dbReference type="Proteomes" id="UP000260457">
    <property type="component" value="Chromosome"/>
</dbReference>
<dbReference type="PANTHER" id="PTHR43297:SF13">
    <property type="entry name" value="NICKEL ABC TRANSPORTER, ATP-BINDING PROTEIN"/>
    <property type="match status" value="1"/>
</dbReference>
<comment type="similarity">
    <text evidence="2">Belongs to the ABC transporter superfamily.</text>
</comment>
<evidence type="ECO:0000256" key="4">
    <source>
        <dbReference type="ARBA" id="ARBA00022475"/>
    </source>
</evidence>
<evidence type="ECO:0000256" key="10">
    <source>
        <dbReference type="ARBA" id="ARBA00023112"/>
    </source>
</evidence>
<dbReference type="Gene3D" id="3.40.50.300">
    <property type="entry name" value="P-loop containing nucleotide triphosphate hydrolases"/>
    <property type="match status" value="1"/>
</dbReference>
<evidence type="ECO:0000256" key="15">
    <source>
        <dbReference type="ARBA" id="ARBA00048610"/>
    </source>
</evidence>
<dbReference type="EC" id="7.2.2.11" evidence="13"/>
<evidence type="ECO:0000256" key="13">
    <source>
        <dbReference type="ARBA" id="ARBA00039098"/>
    </source>
</evidence>
<comment type="subunit">
    <text evidence="12">The complex is composed of two ATP-binding proteins (NikD and NikE), two transmembrane proteins (NikB and NikC) and a solute-binding protein (NikA).</text>
</comment>
<dbReference type="GO" id="GO:0015413">
    <property type="term" value="F:ABC-type nickel transporter activity"/>
    <property type="evidence" value="ECO:0007669"/>
    <property type="project" value="UniProtKB-EC"/>
</dbReference>
<evidence type="ECO:0000259" key="16">
    <source>
        <dbReference type="PROSITE" id="PS50893"/>
    </source>
</evidence>
<dbReference type="KEGG" id="pbut:DTO10_10820"/>
<dbReference type="EMBL" id="NUEQ01000034">
    <property type="protein sequence ID" value="PEJ30134.1"/>
    <property type="molecule type" value="Genomic_DNA"/>
</dbReference>
<dbReference type="EMBL" id="CP030926">
    <property type="protein sequence ID" value="AXN38862.1"/>
    <property type="molecule type" value="Genomic_DNA"/>
</dbReference>
<reference evidence="18 19" key="1">
    <citation type="submission" date="2017-09" db="EMBL/GenBank/DDBJ databases">
        <title>Large-scale bioinformatics analysis of Bacillus genomes uncovers conserved roles of natural products in bacterial physiology.</title>
        <authorList>
            <consortium name="Agbiome Team Llc"/>
            <person name="Bleich R.M."/>
            <person name="Kirk G.J."/>
            <person name="Santa Maria K.C."/>
            <person name="Allen S.E."/>
            <person name="Farag S."/>
            <person name="Shank E.A."/>
            <person name="Bowers A."/>
        </authorList>
    </citation>
    <scope>NUCLEOTIDE SEQUENCE [LARGE SCALE GENOMIC DNA]</scope>
    <source>
        <strain evidence="18 19">AFS003229</strain>
    </source>
</reference>
<dbReference type="GO" id="GO:0005886">
    <property type="term" value="C:plasma membrane"/>
    <property type="evidence" value="ECO:0007669"/>
    <property type="project" value="UniProtKB-SubCell"/>
</dbReference>
<evidence type="ECO:0000313" key="17">
    <source>
        <dbReference type="EMBL" id="AXN38862.1"/>
    </source>
</evidence>
<keyword evidence="9" id="KW-0406">Ion transport</keyword>
<dbReference type="Proteomes" id="UP000220106">
    <property type="component" value="Unassembled WGS sequence"/>
</dbReference>
<dbReference type="SUPFAM" id="SSF52540">
    <property type="entry name" value="P-loop containing nucleoside triphosphate hydrolases"/>
    <property type="match status" value="1"/>
</dbReference>
<keyword evidence="4" id="KW-1003">Cell membrane</keyword>
<evidence type="ECO:0000256" key="3">
    <source>
        <dbReference type="ARBA" id="ARBA00022448"/>
    </source>
</evidence>
<dbReference type="PROSITE" id="PS50893">
    <property type="entry name" value="ABC_TRANSPORTER_2"/>
    <property type="match status" value="1"/>
</dbReference>
<dbReference type="NCBIfam" id="TIGR01727">
    <property type="entry name" value="oligo_HPY"/>
    <property type="match status" value="1"/>
</dbReference>
<evidence type="ECO:0000256" key="5">
    <source>
        <dbReference type="ARBA" id="ARBA00022596"/>
    </source>
</evidence>
<proteinExistence type="inferred from homology"/>
<dbReference type="InterPro" id="IPR003593">
    <property type="entry name" value="AAA+_ATPase"/>
</dbReference>
<keyword evidence="11" id="KW-0472">Membrane</keyword>
<dbReference type="Pfam" id="PF08352">
    <property type="entry name" value="oligo_HPY"/>
    <property type="match status" value="1"/>
</dbReference>
<dbReference type="GO" id="GO:0015833">
    <property type="term" value="P:peptide transport"/>
    <property type="evidence" value="ECO:0007669"/>
    <property type="project" value="InterPro"/>
</dbReference>
<name>A0AAX0S1W6_9BACI</name>
<evidence type="ECO:0000256" key="1">
    <source>
        <dbReference type="ARBA" id="ARBA00004202"/>
    </source>
</evidence>
<evidence type="ECO:0000256" key="12">
    <source>
        <dbReference type="ARBA" id="ARBA00038669"/>
    </source>
</evidence>
<accession>A0AAX0S1W6</accession>
<dbReference type="InterPro" id="IPR050388">
    <property type="entry name" value="ABC_Ni/Peptide_Import"/>
</dbReference>
<protein>
    <recommendedName>
        <fullName evidence="14">Nickel import system ATP-binding protein NikD</fullName>
        <ecNumber evidence="13">7.2.2.11</ecNumber>
    </recommendedName>
</protein>
<keyword evidence="7 18" id="KW-0067">ATP-binding</keyword>
<evidence type="ECO:0000313" key="20">
    <source>
        <dbReference type="Proteomes" id="UP000260457"/>
    </source>
</evidence>
<evidence type="ECO:0000256" key="6">
    <source>
        <dbReference type="ARBA" id="ARBA00022741"/>
    </source>
</evidence>
<dbReference type="PANTHER" id="PTHR43297">
    <property type="entry name" value="OLIGOPEPTIDE TRANSPORT ATP-BINDING PROTEIN APPD"/>
    <property type="match status" value="1"/>
</dbReference>
<dbReference type="Pfam" id="PF00005">
    <property type="entry name" value="ABC_tran"/>
    <property type="match status" value="1"/>
</dbReference>
<evidence type="ECO:0000313" key="18">
    <source>
        <dbReference type="EMBL" id="PEJ30134.1"/>
    </source>
</evidence>
<dbReference type="AlphaFoldDB" id="A0AAX0S1W6"/>
<evidence type="ECO:0000313" key="19">
    <source>
        <dbReference type="Proteomes" id="UP000220106"/>
    </source>
</evidence>
<evidence type="ECO:0000256" key="14">
    <source>
        <dbReference type="ARBA" id="ARBA00044143"/>
    </source>
</evidence>
<keyword evidence="3" id="KW-0813">Transport</keyword>
<feature type="domain" description="ABC transporter" evidence="16">
    <location>
        <begin position="4"/>
        <end position="244"/>
    </location>
</feature>
<reference evidence="17 20" key="2">
    <citation type="submission" date="2018-07" db="EMBL/GenBank/DDBJ databases">
        <title>The molecular basis for the intramolecular migration of carboxyl group in the catabolism of para-hydroxybenzoate via gentisate.</title>
        <authorList>
            <person name="Zhao H."/>
            <person name="Xu Y."/>
            <person name="Lin S."/>
            <person name="Spain J.C."/>
            <person name="Zhou N.-Y."/>
        </authorList>
    </citation>
    <scope>NUCLEOTIDE SEQUENCE [LARGE SCALE GENOMIC DNA]</scope>
    <source>
        <strain evidence="17 20">PHB-7a</strain>
    </source>
</reference>
<dbReference type="InterPro" id="IPR013563">
    <property type="entry name" value="Oligopep_ABC_C"/>
</dbReference>
<keyword evidence="5" id="KW-0533">Nickel</keyword>
<comment type="subcellular location">
    <subcellularLocation>
        <location evidence="1">Cell membrane</location>
        <topology evidence="1">Peripheral membrane protein</topology>
    </subcellularLocation>
</comment>
<keyword evidence="6" id="KW-0547">Nucleotide-binding</keyword>
<sequence length="306" mass="33305">MPILEVENLSVSFKQYTGLKQKTHKVISSLNVTLEAGEILAVVGASGSGKSLLAHAILGILPRNASISGVIKYAGEELTPDRQTVLRGKEIALVPQSVNFLDPLMRVGSQVRTSVKNGNAVSVQREVFERYHLRQEVEKMYPFQLSGGMARRTLLSTAMVSGAKVIIADEPTPGLDPDVIKEALNNFREVADNGCAVMLITHDIESALNIADKIAVFYAGTTVEVAPVENFKGHGEEIRHPYSKALWRALPQNDFIPIPGSQPHPSSLPAGCLFAPRCVMATTECRQVQPEMRKLRGGMVRCIHAT</sequence>
<dbReference type="SMART" id="SM00382">
    <property type="entry name" value="AAA"/>
    <property type="match status" value="1"/>
</dbReference>
<comment type="catalytic activity">
    <reaction evidence="15">
        <text>Ni(2+)(out) + ATP + H2O = Ni(2+)(in) + ADP + phosphate + H(+)</text>
        <dbReference type="Rhea" id="RHEA:15557"/>
        <dbReference type="ChEBI" id="CHEBI:15377"/>
        <dbReference type="ChEBI" id="CHEBI:15378"/>
        <dbReference type="ChEBI" id="CHEBI:30616"/>
        <dbReference type="ChEBI" id="CHEBI:43474"/>
        <dbReference type="ChEBI" id="CHEBI:49786"/>
        <dbReference type="ChEBI" id="CHEBI:456216"/>
        <dbReference type="EC" id="7.2.2.11"/>
    </reaction>
    <physiologicalReaction direction="left-to-right" evidence="15">
        <dbReference type="Rhea" id="RHEA:15558"/>
    </physiologicalReaction>
</comment>
<evidence type="ECO:0000256" key="9">
    <source>
        <dbReference type="ARBA" id="ARBA00023065"/>
    </source>
</evidence>
<evidence type="ECO:0000256" key="7">
    <source>
        <dbReference type="ARBA" id="ARBA00022840"/>
    </source>
</evidence>
<dbReference type="InterPro" id="IPR003439">
    <property type="entry name" value="ABC_transporter-like_ATP-bd"/>
</dbReference>
<keyword evidence="20" id="KW-1185">Reference proteome</keyword>
<keyword evidence="10" id="KW-0921">Nickel transport</keyword>
<organism evidence="18 19">
    <name type="scientific">Peribacillus butanolivorans</name>
    <dbReference type="NCBI Taxonomy" id="421767"/>
    <lineage>
        <taxon>Bacteria</taxon>
        <taxon>Bacillati</taxon>
        <taxon>Bacillota</taxon>
        <taxon>Bacilli</taxon>
        <taxon>Bacillales</taxon>
        <taxon>Bacillaceae</taxon>
        <taxon>Peribacillus</taxon>
    </lineage>
</organism>
<gene>
    <name evidence="18" type="ORF">CN689_20350</name>
    <name evidence="17" type="ORF">DTO10_10820</name>
</gene>
<evidence type="ECO:0000256" key="8">
    <source>
        <dbReference type="ARBA" id="ARBA00022967"/>
    </source>
</evidence>
<evidence type="ECO:0000256" key="2">
    <source>
        <dbReference type="ARBA" id="ARBA00005417"/>
    </source>
</evidence>
<dbReference type="InterPro" id="IPR027417">
    <property type="entry name" value="P-loop_NTPase"/>
</dbReference>
<dbReference type="RefSeq" id="WP_098177136.1">
    <property type="nucleotide sequence ID" value="NZ_CP030926.1"/>
</dbReference>
<dbReference type="GO" id="GO:0016887">
    <property type="term" value="F:ATP hydrolysis activity"/>
    <property type="evidence" value="ECO:0007669"/>
    <property type="project" value="InterPro"/>
</dbReference>
<evidence type="ECO:0000256" key="11">
    <source>
        <dbReference type="ARBA" id="ARBA00023136"/>
    </source>
</evidence>